<dbReference type="Proteomes" id="UP000199623">
    <property type="component" value="Unassembled WGS sequence"/>
</dbReference>
<keyword evidence="2" id="KW-1185">Reference proteome</keyword>
<protein>
    <recommendedName>
        <fullName evidence="3">3-methyladenine DNA glycosylase</fullName>
    </recommendedName>
</protein>
<dbReference type="STRING" id="200378.SAMN05216553_108123"/>
<evidence type="ECO:0000313" key="1">
    <source>
        <dbReference type="EMBL" id="SDG44876.1"/>
    </source>
</evidence>
<evidence type="ECO:0008006" key="3">
    <source>
        <dbReference type="Google" id="ProtNLM"/>
    </source>
</evidence>
<dbReference type="AlphaFoldDB" id="A0A1G7UBB6"/>
<dbReference type="OrthoDB" id="9790578at2"/>
<evidence type="ECO:0000313" key="2">
    <source>
        <dbReference type="Proteomes" id="UP000199623"/>
    </source>
</evidence>
<dbReference type="RefSeq" id="WP_090051333.1">
    <property type="nucleotide sequence ID" value="NZ_FNCC01000008.1"/>
</dbReference>
<sequence length="290" mass="33469">MEVLTRAEWHDLRDSHVARMRRFTGPHQERKLRKEKHPVMDFLFTYYSHRPVRLERWHPGPGVVLEDAAEYLAFPHYKQVDAGVTLDVESFFAQREKTLRFVQALLTATLSRPARLGCFGLHEWAMVYRQQPEEVRHNAWPLRLGSGGTDAVVEASRIQCGHFDAFRFFTPPARPRNTLLPTREDQVLNEQPGCLHANMDLFKWGYKLEPATPSSLVADCFELAVDVRELDMRASPYDLAGLGYEPVPIETPEGRAEYVRRQSVFADRAKPLRERLVSVCESILRVTSLR</sequence>
<organism evidence="1 2">
    <name type="scientific">Lentzea fradiae</name>
    <dbReference type="NCBI Taxonomy" id="200378"/>
    <lineage>
        <taxon>Bacteria</taxon>
        <taxon>Bacillati</taxon>
        <taxon>Actinomycetota</taxon>
        <taxon>Actinomycetes</taxon>
        <taxon>Pseudonocardiales</taxon>
        <taxon>Pseudonocardiaceae</taxon>
        <taxon>Lentzea</taxon>
    </lineage>
</organism>
<proteinExistence type="predicted"/>
<accession>A0A1G7UBB6</accession>
<reference evidence="2" key="1">
    <citation type="submission" date="2016-10" db="EMBL/GenBank/DDBJ databases">
        <authorList>
            <person name="Varghese N."/>
            <person name="Submissions S."/>
        </authorList>
    </citation>
    <scope>NUCLEOTIDE SEQUENCE [LARGE SCALE GENOMIC DNA]</scope>
    <source>
        <strain evidence="2">CGMCC 4.3506</strain>
    </source>
</reference>
<dbReference type="EMBL" id="FNCC01000008">
    <property type="protein sequence ID" value="SDG44876.1"/>
    <property type="molecule type" value="Genomic_DNA"/>
</dbReference>
<name>A0A1G7UBB6_9PSEU</name>
<gene>
    <name evidence="1" type="ORF">SAMN05216553_108123</name>
</gene>